<dbReference type="InterPro" id="IPR036291">
    <property type="entry name" value="NAD(P)-bd_dom_sf"/>
</dbReference>
<dbReference type="RefSeq" id="WP_323621391.1">
    <property type="nucleotide sequence ID" value="NZ_JAWRLE010000085.1"/>
</dbReference>
<dbReference type="PANTHER" id="PTHR44196">
    <property type="entry name" value="DEHYDROGENASE/REDUCTASE SDR FAMILY MEMBER 7B"/>
    <property type="match status" value="1"/>
</dbReference>
<dbReference type="EMBL" id="JAWRLE010000085">
    <property type="protein sequence ID" value="MEB2583738.1"/>
    <property type="molecule type" value="Genomic_DNA"/>
</dbReference>
<dbReference type="InterPro" id="IPR057326">
    <property type="entry name" value="KR_dom"/>
</dbReference>
<evidence type="ECO:0000259" key="4">
    <source>
        <dbReference type="SMART" id="SM00822"/>
    </source>
</evidence>
<dbReference type="SUPFAM" id="SSF51735">
    <property type="entry name" value="NAD(P)-binding Rossmann-fold domains"/>
    <property type="match status" value="1"/>
</dbReference>
<dbReference type="PRINTS" id="PR00081">
    <property type="entry name" value="GDHRDH"/>
</dbReference>
<organism evidence="5 6">
    <name type="scientific">Burkholderia anthinoferrum</name>
    <dbReference type="NCBI Taxonomy" id="3090833"/>
    <lineage>
        <taxon>Bacteria</taxon>
        <taxon>Pseudomonadati</taxon>
        <taxon>Pseudomonadota</taxon>
        <taxon>Betaproteobacteria</taxon>
        <taxon>Burkholderiales</taxon>
        <taxon>Burkholderiaceae</taxon>
        <taxon>Burkholderia</taxon>
    </lineage>
</organism>
<keyword evidence="6" id="KW-1185">Reference proteome</keyword>
<evidence type="ECO:0000313" key="5">
    <source>
        <dbReference type="EMBL" id="MEB2583738.1"/>
    </source>
</evidence>
<evidence type="ECO:0000256" key="1">
    <source>
        <dbReference type="ARBA" id="ARBA00006484"/>
    </source>
</evidence>
<dbReference type="SMART" id="SM00822">
    <property type="entry name" value="PKS_KR"/>
    <property type="match status" value="1"/>
</dbReference>
<protein>
    <submittedName>
        <fullName evidence="5">SDR family NAD(P)-dependent oxidoreductase</fullName>
    </submittedName>
</protein>
<dbReference type="PROSITE" id="PS00061">
    <property type="entry name" value="ADH_SHORT"/>
    <property type="match status" value="1"/>
</dbReference>
<dbReference type="InterPro" id="IPR002347">
    <property type="entry name" value="SDR_fam"/>
</dbReference>
<name>A0ABU5WYY4_9BURK</name>
<sequence>MISGPNGPASIAPRLRSNGNPIAEEQYKVAYDLQEKVVLITGAAGGIGAATARALHACGARLVLTDVTQASVDRLAAEFDAERTLALALDVTDAAATKAVVQRAVDRFGRLDIAFANAGISWHDLPATMYSCDEQEFERIVEVDLLGVWRTVKAALPEILRNRGQVLVTSSAYAFVNGMVNAPYAASKAAVEMLGRSLRAELGGTGSTASVLYPGWVATAIAKVGFGGNALATKLIEKGFPAPLRRPIQPDEVAKAVIKGLRARQPRIVVPFRWAPFSWTRGFFNIVTDWHIGRQHEMHKLMRELERCRDRQS</sequence>
<gene>
    <name evidence="5" type="ORF">SB593_32860</name>
</gene>
<reference evidence="5 6" key="1">
    <citation type="journal article" date="2023" name="Front. Microbiol.">
        <title>Genomic analyses of Burkholderia respiratory isolates indicates two evolutionarily distinct B. anthina clades.</title>
        <authorList>
            <person name="Pham A."/>
            <person name="Volmer J.G."/>
            <person name="Chambers D.C."/>
            <person name="Smith D.J."/>
            <person name="Reid D.W."/>
            <person name="Burr L."/>
            <person name="Wells T.J."/>
        </authorList>
    </citation>
    <scope>NUCLEOTIDE SEQUENCE [LARGE SCALE GENOMIC DNA]</scope>
    <source>
        <strain evidence="5 6">BCCIQ07A</strain>
    </source>
</reference>
<proteinExistence type="inferred from homology"/>
<dbReference type="Gene3D" id="3.40.50.720">
    <property type="entry name" value="NAD(P)-binding Rossmann-like Domain"/>
    <property type="match status" value="1"/>
</dbReference>
<dbReference type="Proteomes" id="UP001304467">
    <property type="component" value="Unassembled WGS sequence"/>
</dbReference>
<accession>A0ABU5WYY4</accession>
<comment type="caution">
    <text evidence="5">The sequence shown here is derived from an EMBL/GenBank/DDBJ whole genome shotgun (WGS) entry which is preliminary data.</text>
</comment>
<evidence type="ECO:0000313" key="6">
    <source>
        <dbReference type="Proteomes" id="UP001304467"/>
    </source>
</evidence>
<keyword evidence="2" id="KW-0560">Oxidoreductase</keyword>
<dbReference type="InterPro" id="IPR020904">
    <property type="entry name" value="Sc_DH/Rdtase_CS"/>
</dbReference>
<comment type="similarity">
    <text evidence="1 3">Belongs to the short-chain dehydrogenases/reductases (SDR) family.</text>
</comment>
<dbReference type="Pfam" id="PF00106">
    <property type="entry name" value="adh_short"/>
    <property type="match status" value="1"/>
</dbReference>
<evidence type="ECO:0000256" key="3">
    <source>
        <dbReference type="RuleBase" id="RU000363"/>
    </source>
</evidence>
<evidence type="ECO:0000256" key="2">
    <source>
        <dbReference type="ARBA" id="ARBA00023002"/>
    </source>
</evidence>
<feature type="domain" description="Ketoreductase" evidence="4">
    <location>
        <begin position="36"/>
        <end position="219"/>
    </location>
</feature>
<dbReference type="PRINTS" id="PR00080">
    <property type="entry name" value="SDRFAMILY"/>
</dbReference>
<dbReference type="CDD" id="cd05233">
    <property type="entry name" value="SDR_c"/>
    <property type="match status" value="1"/>
</dbReference>
<dbReference type="PANTHER" id="PTHR44196:SF1">
    <property type="entry name" value="DEHYDROGENASE_REDUCTASE SDR FAMILY MEMBER 7B"/>
    <property type="match status" value="1"/>
</dbReference>